<sequence>MENRSKYYLPVIAAMVLMLLSGTTMAANNSTGNRIWDADENMSLEYTWTALSYSGFYFDLDSGEGSETLTISLDSDSDRNIGDGDLEYSTTPIDTDFEQGDWGSYQVIGFMAERYFAGYTDDTEFADDDVSLISDGILTKVLQDDDEEISFYSGSSLVLEEGYELNLEEVDVNGNSVLVTLEKDGDQVDTDIVSSDDDYIYEIELGEEDVPIIVVHFNNIFQGTETNAVFVEGIFQISEDYIEIEAGDTFGKMEVDALGSDMITMENSDSISLGRGDSVTIMGKLKFIVADDNTLRFGPIVDMSDPGTYELRGTVAEDEELEWTPLNFEGFYYNIDEGVGTESLEVKDLSGRTIDDGDLVYRSVPLDVSFEHDDWGEFQVIGFMAEKYFAGYPDNEFTDDVSLLSDGQLSEVLIDEDSKRSLYSGSSLVLEDGYELYVVEVDLDGSSVMVNLVKDGDDVDTGIVSSDDDYVYEKDMGSTDDVPIIVVHFDEIFQGTETNAVFVEGIFQISEDVVEISDDEKFGEMEVKSFDSDQIVLENEDSISLSRGKIIEIMGDIAFNVADDGDVRYYPFVEVSTVPSQSLSIDVNSVIEEDEKVEITVTSRGAAVEDALVMFGDEEVGETSTEGIVTFRPGSAGTFTVTAEKEGYVSASEKVEVVSSDDASRTLVIEVAPDTVVEEDTITITVMTAIGGDLVEDAQVYYDSKDIGTTNANGMVTYTVKETGLHKLTSSADGYLEAELNLEVLALEAKFTYSNLQASPILVKTGEEVTITVNVANTGTAEGDKDVDLKINGTVVDTQSVTLDAGEETNLAFTVSQEEAGTYEAQVGDATVTFDVEKSSIPGPGIIVSMVALVAVAMLIRRNERKD</sequence>
<protein>
    <submittedName>
        <fullName evidence="4">S-layer family duplication domain-containing protein</fullName>
    </submittedName>
</protein>
<dbReference type="RefSeq" id="WP_091935975.1">
    <property type="nucleotide sequence ID" value="NZ_FOUJ01000003.1"/>
</dbReference>
<dbReference type="EMBL" id="FOUJ01000003">
    <property type="protein sequence ID" value="SFM57709.1"/>
    <property type="molecule type" value="Genomic_DNA"/>
</dbReference>
<evidence type="ECO:0000259" key="2">
    <source>
        <dbReference type="Pfam" id="PF07705"/>
    </source>
</evidence>
<dbReference type="STRING" id="487685.SAMN04488696_1680"/>
<proteinExistence type="predicted"/>
<name>A0A1I4RZS3_9EURY</name>
<keyword evidence="1" id="KW-1133">Transmembrane helix</keyword>
<evidence type="ECO:0000256" key="1">
    <source>
        <dbReference type="SAM" id="Phobius"/>
    </source>
</evidence>
<dbReference type="Pfam" id="PF07752">
    <property type="entry name" value="S-layer"/>
    <property type="match status" value="2"/>
</dbReference>
<dbReference type="InterPro" id="IPR013783">
    <property type="entry name" value="Ig-like_fold"/>
</dbReference>
<dbReference type="Pfam" id="PF07705">
    <property type="entry name" value="CARDB"/>
    <property type="match status" value="1"/>
</dbReference>
<dbReference type="Gene3D" id="2.60.98.40">
    <property type="match status" value="2"/>
</dbReference>
<keyword evidence="1" id="KW-0472">Membrane</keyword>
<organism evidence="4 5">
    <name type="scientific">Methanolobus profundi</name>
    <dbReference type="NCBI Taxonomy" id="487685"/>
    <lineage>
        <taxon>Archaea</taxon>
        <taxon>Methanobacteriati</taxon>
        <taxon>Methanobacteriota</taxon>
        <taxon>Stenosarchaea group</taxon>
        <taxon>Methanomicrobia</taxon>
        <taxon>Methanosarcinales</taxon>
        <taxon>Methanosarcinaceae</taxon>
        <taxon>Methanolobus</taxon>
    </lineage>
</organism>
<evidence type="ECO:0000259" key="3">
    <source>
        <dbReference type="Pfam" id="PF07752"/>
    </source>
</evidence>
<dbReference type="Gene3D" id="2.60.40.4190">
    <property type="match status" value="2"/>
</dbReference>
<dbReference type="AlphaFoldDB" id="A0A1I4RZS3"/>
<dbReference type="Proteomes" id="UP000198535">
    <property type="component" value="Unassembled WGS sequence"/>
</dbReference>
<dbReference type="InterPro" id="IPR011635">
    <property type="entry name" value="CARDB"/>
</dbReference>
<feature type="domain" description="CARDB" evidence="2">
    <location>
        <begin position="759"/>
        <end position="827"/>
    </location>
</feature>
<reference evidence="5" key="1">
    <citation type="submission" date="2016-10" db="EMBL/GenBank/DDBJ databases">
        <authorList>
            <person name="Varghese N."/>
            <person name="Submissions S."/>
        </authorList>
    </citation>
    <scope>NUCLEOTIDE SEQUENCE [LARGE SCALE GENOMIC DNA]</scope>
    <source>
        <strain evidence="5">Mob M</strain>
    </source>
</reference>
<feature type="domain" description="S-layer family duplication" evidence="3">
    <location>
        <begin position="38"/>
        <end position="291"/>
    </location>
</feature>
<feature type="transmembrane region" description="Helical" evidence="1">
    <location>
        <begin position="841"/>
        <end position="860"/>
    </location>
</feature>
<dbReference type="OrthoDB" id="240412at2157"/>
<gene>
    <name evidence="4" type="ORF">SAMN04488696_1680</name>
</gene>
<keyword evidence="1" id="KW-0812">Transmembrane</keyword>
<dbReference type="InterPro" id="IPR006457">
    <property type="entry name" value="S_layer-rel_Mac"/>
</dbReference>
<accession>A0A1I4RZS3</accession>
<evidence type="ECO:0000313" key="5">
    <source>
        <dbReference type="Proteomes" id="UP000198535"/>
    </source>
</evidence>
<keyword evidence="5" id="KW-1185">Reference proteome</keyword>
<feature type="domain" description="S-layer family duplication" evidence="3">
    <location>
        <begin position="314"/>
        <end position="563"/>
    </location>
</feature>
<evidence type="ECO:0000313" key="4">
    <source>
        <dbReference type="EMBL" id="SFM57709.1"/>
    </source>
</evidence>
<dbReference type="Gene3D" id="2.60.40.10">
    <property type="entry name" value="Immunoglobulins"/>
    <property type="match status" value="1"/>
</dbReference>
<dbReference type="NCBIfam" id="TIGR01567">
    <property type="entry name" value="S_layer_rel_Mac"/>
    <property type="match status" value="2"/>
</dbReference>